<dbReference type="PANTHER" id="PTHR38733">
    <property type="entry name" value="PROTEIN MCRC"/>
    <property type="match status" value="1"/>
</dbReference>
<evidence type="ECO:0000313" key="2">
    <source>
        <dbReference type="EMBL" id="SFS33464.1"/>
    </source>
</evidence>
<dbReference type="Proteomes" id="UP000321773">
    <property type="component" value="Unassembled WGS sequence"/>
</dbReference>
<gene>
    <name evidence="1" type="ORF">HMI01_02060</name>
    <name evidence="2" type="ORF">SAMN05421668_101102</name>
</gene>
<dbReference type="Pfam" id="PF10117">
    <property type="entry name" value="McrBC"/>
    <property type="match status" value="1"/>
</dbReference>
<name>A0A1I6NZT0_9BACI</name>
<dbReference type="AlphaFoldDB" id="A0A1I6NZT0"/>
<dbReference type="PANTHER" id="PTHR38733:SF1">
    <property type="entry name" value="TYPE IV METHYL-DIRECTED RESTRICTION ENZYME ECOKMCRBC"/>
    <property type="match status" value="1"/>
</dbReference>
<keyword evidence="2" id="KW-0540">Nuclease</keyword>
<accession>A0A1I6NZT0</accession>
<dbReference type="OrthoDB" id="9786961at2"/>
<evidence type="ECO:0000313" key="4">
    <source>
        <dbReference type="Proteomes" id="UP000321773"/>
    </source>
</evidence>
<evidence type="ECO:0000313" key="1">
    <source>
        <dbReference type="EMBL" id="GEM03218.1"/>
    </source>
</evidence>
<protein>
    <submittedName>
        <fullName evidence="2">5-methylcytosine-specific restriction endonuclease McrBC, regulatory subunit McrC</fullName>
    </submittedName>
    <submittedName>
        <fullName evidence="1">5-methylcytosine-specific restriction system specificity protein McrC</fullName>
    </submittedName>
</protein>
<dbReference type="InterPro" id="IPR019292">
    <property type="entry name" value="McrC"/>
</dbReference>
<reference evidence="1 4" key="2">
    <citation type="submission" date="2019-07" db="EMBL/GenBank/DDBJ databases">
        <title>Whole genome shotgun sequence of Halolactibacillus miurensis NBRC 100873.</title>
        <authorList>
            <person name="Hosoyama A."/>
            <person name="Uohara A."/>
            <person name="Ohji S."/>
            <person name="Ichikawa N."/>
        </authorList>
    </citation>
    <scope>NUCLEOTIDE SEQUENCE [LARGE SCALE GENOMIC DNA]</scope>
    <source>
        <strain evidence="1 4">NBRC 100873</strain>
    </source>
</reference>
<dbReference type="GO" id="GO:0004519">
    <property type="term" value="F:endonuclease activity"/>
    <property type="evidence" value="ECO:0007669"/>
    <property type="project" value="UniProtKB-KW"/>
</dbReference>
<keyword evidence="4" id="KW-1185">Reference proteome</keyword>
<keyword evidence="2" id="KW-0255">Endonuclease</keyword>
<dbReference type="STRING" id="306541.SAMN05421668_101102"/>
<dbReference type="EMBL" id="BJWJ01000001">
    <property type="protein sequence ID" value="GEM03218.1"/>
    <property type="molecule type" value="Genomic_DNA"/>
</dbReference>
<evidence type="ECO:0000313" key="3">
    <source>
        <dbReference type="Proteomes" id="UP000199139"/>
    </source>
</evidence>
<reference evidence="2 3" key="1">
    <citation type="submission" date="2016-10" db="EMBL/GenBank/DDBJ databases">
        <authorList>
            <person name="de Groot N.N."/>
        </authorList>
    </citation>
    <scope>NUCLEOTIDE SEQUENCE [LARGE SCALE GENOMIC DNA]</scope>
    <source>
        <strain evidence="2 3">DSM 17074</strain>
    </source>
</reference>
<keyword evidence="2" id="KW-0378">Hydrolase</keyword>
<dbReference type="EMBL" id="FPAI01000001">
    <property type="protein sequence ID" value="SFS33464.1"/>
    <property type="molecule type" value="Genomic_DNA"/>
</dbReference>
<sequence>MSATYKVPIRNIFCMLSYVTDFPEFIDQLSEVNEDLITYDFLASRFIYECEQLIKRGVIKDYIVQIEQTNIMTGKMIMHESLPYLARKRLIVVCQTDDYSSNVSLNQIVVATLQSVYKNQQVTERIRRKSFMVREKLPYVDVIPLTDKLFSQIHWTRETAHYKQAVQLAHLLYAIRLLSHQEGDWRLFSVELSDKALEKLFEKFLLSFYQKEQSEYVVKAENLQWKLKGNQALLPKMKTDISFMNKRDKKCIVMDAKFYRDMFQHNFEKQSFHSHNLYQIFTYLMHQPESESLRGILIYPEYLYGKIDESYRWDEQTTIEIYSLNLNQPFRKIKDRLLLILEATSCSKNMKLVKKSKYNTK</sequence>
<dbReference type="Proteomes" id="UP000199139">
    <property type="component" value="Unassembled WGS sequence"/>
</dbReference>
<dbReference type="RefSeq" id="WP_062320154.1">
    <property type="nucleotide sequence ID" value="NZ_FPAI01000001.1"/>
</dbReference>
<organism evidence="2 3">
    <name type="scientific">Halolactibacillus miurensis</name>
    <dbReference type="NCBI Taxonomy" id="306541"/>
    <lineage>
        <taxon>Bacteria</taxon>
        <taxon>Bacillati</taxon>
        <taxon>Bacillota</taxon>
        <taxon>Bacilli</taxon>
        <taxon>Bacillales</taxon>
        <taxon>Bacillaceae</taxon>
        <taxon>Halolactibacillus</taxon>
    </lineage>
</organism>
<proteinExistence type="predicted"/>